<protein>
    <submittedName>
        <fullName evidence="2">Uncharacterized protein YpmS</fullName>
    </submittedName>
</protein>
<feature type="transmembrane region" description="Helical" evidence="1">
    <location>
        <begin position="7"/>
        <end position="31"/>
    </location>
</feature>
<gene>
    <name evidence="2" type="ORF">EV207_11180</name>
</gene>
<keyword evidence="3" id="KW-1185">Reference proteome</keyword>
<name>A0A4R2P513_9BACL</name>
<dbReference type="Proteomes" id="UP000295416">
    <property type="component" value="Unassembled WGS sequence"/>
</dbReference>
<dbReference type="InterPro" id="IPR018672">
    <property type="entry name" value="DUF2140"/>
</dbReference>
<keyword evidence="1" id="KW-0472">Membrane</keyword>
<dbReference type="Pfam" id="PF09911">
    <property type="entry name" value="DUF2140"/>
    <property type="match status" value="1"/>
</dbReference>
<sequence length="191" mass="21754">MKNKWKTAFFTLIIIILIVVIAIIGTFIGLVGSPSTSPNVKNDAPHVDSPIFMVQASKRHLSDMVNNELQKHQSGTLTYNVDFDKDVTLYGYLGLLGLDIPFNMSFSPVVKNGDIILKEKSVHLGRISLPEEEVLKFIKKGTELPDWVIIQPDKKQIYVNLTKMKLKDRFYLKAKKINLSENDIEFNVYQK</sequence>
<evidence type="ECO:0000256" key="1">
    <source>
        <dbReference type="SAM" id="Phobius"/>
    </source>
</evidence>
<dbReference type="AlphaFoldDB" id="A0A4R2P513"/>
<reference evidence="2 3" key="1">
    <citation type="submission" date="2019-03" db="EMBL/GenBank/DDBJ databases">
        <title>Genomic Encyclopedia of Type Strains, Phase IV (KMG-IV): sequencing the most valuable type-strain genomes for metagenomic binning, comparative biology and taxonomic classification.</title>
        <authorList>
            <person name="Goeker M."/>
        </authorList>
    </citation>
    <scope>NUCLEOTIDE SEQUENCE [LARGE SCALE GENOMIC DNA]</scope>
    <source>
        <strain evidence="2 3">DSM 19377</strain>
    </source>
</reference>
<organism evidence="2 3">
    <name type="scientific">Scopulibacillus darangshiensis</name>
    <dbReference type="NCBI Taxonomy" id="442528"/>
    <lineage>
        <taxon>Bacteria</taxon>
        <taxon>Bacillati</taxon>
        <taxon>Bacillota</taxon>
        <taxon>Bacilli</taxon>
        <taxon>Bacillales</taxon>
        <taxon>Sporolactobacillaceae</taxon>
        <taxon>Scopulibacillus</taxon>
    </lineage>
</organism>
<keyword evidence="1" id="KW-1133">Transmembrane helix</keyword>
<evidence type="ECO:0000313" key="2">
    <source>
        <dbReference type="EMBL" id="TCP29278.1"/>
    </source>
</evidence>
<evidence type="ECO:0000313" key="3">
    <source>
        <dbReference type="Proteomes" id="UP000295416"/>
    </source>
</evidence>
<accession>A0A4R2P513</accession>
<comment type="caution">
    <text evidence="2">The sequence shown here is derived from an EMBL/GenBank/DDBJ whole genome shotgun (WGS) entry which is preliminary data.</text>
</comment>
<dbReference type="EMBL" id="SLXK01000011">
    <property type="protein sequence ID" value="TCP29278.1"/>
    <property type="molecule type" value="Genomic_DNA"/>
</dbReference>
<proteinExistence type="predicted"/>
<keyword evidence="1" id="KW-0812">Transmembrane</keyword>